<keyword evidence="3" id="KW-1185">Reference proteome</keyword>
<dbReference type="KEGG" id="sjp:SJA_C2-02860"/>
<reference evidence="2 3" key="1">
    <citation type="journal article" date="2010" name="J. Bacteriol.">
        <title>Complete genome sequence of the representative gamma-hexachlorocyclohexane-degrading bacterium Sphingobium japonicum UT26.</title>
        <authorList>
            <person name="Nagata Y."/>
            <person name="Ohtsubo Y."/>
            <person name="Endo R."/>
            <person name="Ichikawa N."/>
            <person name="Ankai A."/>
            <person name="Oguchi A."/>
            <person name="Fukui S."/>
            <person name="Fujita N."/>
            <person name="Tsuda M."/>
        </authorList>
    </citation>
    <scope>NUCLEOTIDE SEQUENCE [LARGE SCALE GENOMIC DNA]</scope>
    <source>
        <strain evidence="3">DSM 16413 / CCM 7287 / MTCC 6362 / UT26 / NBRC 101211 / UT26S</strain>
    </source>
</reference>
<dbReference type="Proteomes" id="UP000007753">
    <property type="component" value="Chromosome 2"/>
</dbReference>
<feature type="region of interest" description="Disordered" evidence="1">
    <location>
        <begin position="1"/>
        <end position="42"/>
    </location>
</feature>
<name>D4Z830_SPHIU</name>
<accession>D4Z830</accession>
<evidence type="ECO:0000313" key="3">
    <source>
        <dbReference type="Proteomes" id="UP000007753"/>
    </source>
</evidence>
<evidence type="ECO:0000313" key="2">
    <source>
        <dbReference type="EMBL" id="BAI98649.1"/>
    </source>
</evidence>
<dbReference type="HOGENOM" id="CLU_3257992_0_0_5"/>
<organism evidence="2 3">
    <name type="scientific">Sphingobium indicum (strain DSM 16413 / CCM 7287 / MTCC 6362 / UT26 / NBRC 101211 / UT26S)</name>
    <name type="common">Sphingobium japonicum</name>
    <dbReference type="NCBI Taxonomy" id="452662"/>
    <lineage>
        <taxon>Bacteria</taxon>
        <taxon>Pseudomonadati</taxon>
        <taxon>Pseudomonadota</taxon>
        <taxon>Alphaproteobacteria</taxon>
        <taxon>Sphingomonadales</taxon>
        <taxon>Sphingomonadaceae</taxon>
        <taxon>Sphingobium</taxon>
    </lineage>
</organism>
<evidence type="ECO:0000256" key="1">
    <source>
        <dbReference type="SAM" id="MobiDB-lite"/>
    </source>
</evidence>
<sequence length="42" mass="4397">MAPMFANGRDGAGAALQAEAGPPLMPIRYQGPDERLDQVRAG</sequence>
<dbReference type="AlphaFoldDB" id="D4Z830"/>
<dbReference type="RefSeq" id="WP_013053866.1">
    <property type="nucleotide sequence ID" value="NC_014013.1"/>
</dbReference>
<gene>
    <name evidence="2" type="ordered locus">SJA_C2-02860</name>
</gene>
<proteinExistence type="predicted"/>
<dbReference type="EMBL" id="AP010804">
    <property type="protein sequence ID" value="BAI98649.1"/>
    <property type="molecule type" value="Genomic_DNA"/>
</dbReference>
<protein>
    <submittedName>
        <fullName evidence="2">Uncharacterized protein</fullName>
    </submittedName>
</protein>
<dbReference type="GeneID" id="97558575"/>
<feature type="compositionally biased region" description="Basic and acidic residues" evidence="1">
    <location>
        <begin position="31"/>
        <end position="42"/>
    </location>
</feature>